<name>A0AAN9THW0_9HEMI</name>
<feature type="transmembrane region" description="Helical" evidence="5">
    <location>
        <begin position="52"/>
        <end position="74"/>
    </location>
</feature>
<keyword evidence="3 5" id="KW-1133">Transmembrane helix</keyword>
<feature type="transmembrane region" description="Helical" evidence="5">
    <location>
        <begin position="181"/>
        <end position="205"/>
    </location>
</feature>
<evidence type="ECO:0000256" key="3">
    <source>
        <dbReference type="ARBA" id="ARBA00022989"/>
    </source>
</evidence>
<feature type="transmembrane region" description="Helical" evidence="5">
    <location>
        <begin position="20"/>
        <end position="40"/>
    </location>
</feature>
<dbReference type="Gene3D" id="1.20.1070.10">
    <property type="entry name" value="Rhodopsin 7-helix transmembrane proteins"/>
    <property type="match status" value="1"/>
</dbReference>
<dbReference type="InterPro" id="IPR017981">
    <property type="entry name" value="GPCR_2-like_7TM"/>
</dbReference>
<evidence type="ECO:0000313" key="8">
    <source>
        <dbReference type="Proteomes" id="UP001367676"/>
    </source>
</evidence>
<evidence type="ECO:0000256" key="2">
    <source>
        <dbReference type="ARBA" id="ARBA00022692"/>
    </source>
</evidence>
<dbReference type="EMBL" id="JBBCAQ010000038">
    <property type="protein sequence ID" value="KAK7572057.1"/>
    <property type="molecule type" value="Genomic_DNA"/>
</dbReference>
<evidence type="ECO:0000313" key="7">
    <source>
        <dbReference type="EMBL" id="KAK7572057.1"/>
    </source>
</evidence>
<feature type="domain" description="G-protein coupled receptors family 2 profile 2" evidence="6">
    <location>
        <begin position="17"/>
        <end position="279"/>
    </location>
</feature>
<sequence length="292" mass="34022">MVQQYQKHGNRWPTLMTPVVVNLGSALSILLLCLHLMLFLRSNKNRNLHHKNMASLCVALIFSYIIIIVDTTWVKSKFCYLYVLATFYSNMASAFWMLTIAFTIWKKVHSTMTKIANQNQMCSTFFLHSLRNWILPAVINAILFFFLPFFSEDSDIDNDFAFEKFNQTECRFQQSDDMVKFVIVFYGLIFVVNVYFFSSSVRYIISTKMAVKKNKCDENEDDLAEQFQLYRKLSLVMGLTWMLEMIMSVREGYDVLDSTFKILNSLEGCFIAVAFTSSKEAIHFLKSFVVVK</sequence>
<comment type="caution">
    <text evidence="7">The sequence shown here is derived from an EMBL/GenBank/DDBJ whole genome shotgun (WGS) entry which is preliminary data.</text>
</comment>
<feature type="transmembrane region" description="Helical" evidence="5">
    <location>
        <begin position="80"/>
        <end position="105"/>
    </location>
</feature>
<dbReference type="PROSITE" id="PS50261">
    <property type="entry name" value="G_PROTEIN_RECEP_F2_4"/>
    <property type="match status" value="1"/>
</dbReference>
<proteinExistence type="predicted"/>
<gene>
    <name evidence="7" type="ORF">V9T40_014529</name>
</gene>
<keyword evidence="4 5" id="KW-0472">Membrane</keyword>
<dbReference type="GO" id="GO:0016020">
    <property type="term" value="C:membrane"/>
    <property type="evidence" value="ECO:0007669"/>
    <property type="project" value="UniProtKB-SubCell"/>
</dbReference>
<reference evidence="7 8" key="1">
    <citation type="submission" date="2024-03" db="EMBL/GenBank/DDBJ databases">
        <title>Adaptation during the transition from Ophiocordyceps entomopathogen to insect associate is accompanied by gene loss and intensified selection.</title>
        <authorList>
            <person name="Ward C.M."/>
            <person name="Onetto C.A."/>
            <person name="Borneman A.R."/>
        </authorList>
    </citation>
    <scope>NUCLEOTIDE SEQUENCE [LARGE SCALE GENOMIC DNA]</scope>
    <source>
        <strain evidence="7">AWRI1</strain>
        <tissue evidence="7">Single Adult Female</tissue>
    </source>
</reference>
<dbReference type="InterPro" id="IPR053231">
    <property type="entry name" value="GPCR_LN-TM7"/>
</dbReference>
<comment type="subcellular location">
    <subcellularLocation>
        <location evidence="1">Membrane</location>
        <topology evidence="1">Multi-pass membrane protein</topology>
    </subcellularLocation>
</comment>
<evidence type="ECO:0000256" key="4">
    <source>
        <dbReference type="ARBA" id="ARBA00023136"/>
    </source>
</evidence>
<dbReference type="GO" id="GO:0004930">
    <property type="term" value="F:G protein-coupled receptor activity"/>
    <property type="evidence" value="ECO:0007669"/>
    <property type="project" value="InterPro"/>
</dbReference>
<dbReference type="Pfam" id="PF00002">
    <property type="entry name" value="7tm_2"/>
    <property type="match status" value="1"/>
</dbReference>
<evidence type="ECO:0000256" key="5">
    <source>
        <dbReference type="SAM" id="Phobius"/>
    </source>
</evidence>
<organism evidence="7 8">
    <name type="scientific">Parthenolecanium corni</name>
    <dbReference type="NCBI Taxonomy" id="536013"/>
    <lineage>
        <taxon>Eukaryota</taxon>
        <taxon>Metazoa</taxon>
        <taxon>Ecdysozoa</taxon>
        <taxon>Arthropoda</taxon>
        <taxon>Hexapoda</taxon>
        <taxon>Insecta</taxon>
        <taxon>Pterygota</taxon>
        <taxon>Neoptera</taxon>
        <taxon>Paraneoptera</taxon>
        <taxon>Hemiptera</taxon>
        <taxon>Sternorrhyncha</taxon>
        <taxon>Coccoidea</taxon>
        <taxon>Coccidae</taxon>
        <taxon>Parthenolecanium</taxon>
    </lineage>
</organism>
<dbReference type="AlphaFoldDB" id="A0AAN9THW0"/>
<dbReference type="GO" id="GO:0007166">
    <property type="term" value="P:cell surface receptor signaling pathway"/>
    <property type="evidence" value="ECO:0007669"/>
    <property type="project" value="InterPro"/>
</dbReference>
<accession>A0AAN9THW0</accession>
<dbReference type="PANTHER" id="PTHR45902:SF5">
    <property type="entry name" value="G-PROTEIN COUPLED RECEPTORS FAMILY 2 PROFILE 2 DOMAIN-CONTAINING PROTEIN"/>
    <property type="match status" value="1"/>
</dbReference>
<evidence type="ECO:0000259" key="6">
    <source>
        <dbReference type="PROSITE" id="PS50261"/>
    </source>
</evidence>
<keyword evidence="8" id="KW-1185">Reference proteome</keyword>
<keyword evidence="2 5" id="KW-0812">Transmembrane</keyword>
<dbReference type="PANTHER" id="PTHR45902">
    <property type="entry name" value="LATROPHILIN RECEPTOR-LIKE PROTEIN A"/>
    <property type="match status" value="1"/>
</dbReference>
<feature type="transmembrane region" description="Helical" evidence="5">
    <location>
        <begin position="133"/>
        <end position="150"/>
    </location>
</feature>
<dbReference type="InterPro" id="IPR000832">
    <property type="entry name" value="GPCR_2_secretin-like"/>
</dbReference>
<dbReference type="Proteomes" id="UP001367676">
    <property type="component" value="Unassembled WGS sequence"/>
</dbReference>
<evidence type="ECO:0000256" key="1">
    <source>
        <dbReference type="ARBA" id="ARBA00004141"/>
    </source>
</evidence>
<protein>
    <recommendedName>
        <fullName evidence="6">G-protein coupled receptors family 2 profile 2 domain-containing protein</fullName>
    </recommendedName>
</protein>